<dbReference type="InterPro" id="IPR001647">
    <property type="entry name" value="HTH_TetR"/>
</dbReference>
<dbReference type="PANTHER" id="PTHR30055">
    <property type="entry name" value="HTH-TYPE TRANSCRIPTIONAL REGULATOR RUTR"/>
    <property type="match status" value="1"/>
</dbReference>
<dbReference type="Pfam" id="PF21597">
    <property type="entry name" value="TetR_C_43"/>
    <property type="match status" value="1"/>
</dbReference>
<protein>
    <submittedName>
        <fullName evidence="6">TetR family transcriptional regulator</fullName>
    </submittedName>
</protein>
<keyword evidence="7" id="KW-1185">Reference proteome</keyword>
<evidence type="ECO:0000256" key="2">
    <source>
        <dbReference type="ARBA" id="ARBA00023125"/>
    </source>
</evidence>
<comment type="caution">
    <text evidence="6">The sequence shown here is derived from an EMBL/GenBank/DDBJ whole genome shotgun (WGS) entry which is preliminary data.</text>
</comment>
<proteinExistence type="predicted"/>
<dbReference type="PRINTS" id="PR00455">
    <property type="entry name" value="HTHTETR"/>
</dbReference>
<accession>A0A2T4UPM8</accession>
<dbReference type="SUPFAM" id="SSF48498">
    <property type="entry name" value="Tetracyclin repressor-like, C-terminal domain"/>
    <property type="match status" value="1"/>
</dbReference>
<dbReference type="EMBL" id="PZPL01000001">
    <property type="protein sequence ID" value="PTL71483.1"/>
    <property type="molecule type" value="Genomic_DNA"/>
</dbReference>
<organism evidence="6 7">
    <name type="scientific">Rathayibacter caricis DSM 15933</name>
    <dbReference type="NCBI Taxonomy" id="1328867"/>
    <lineage>
        <taxon>Bacteria</taxon>
        <taxon>Bacillati</taxon>
        <taxon>Actinomycetota</taxon>
        <taxon>Actinomycetes</taxon>
        <taxon>Micrococcales</taxon>
        <taxon>Microbacteriaceae</taxon>
        <taxon>Rathayibacter</taxon>
    </lineage>
</organism>
<dbReference type="Gene3D" id="1.10.357.10">
    <property type="entry name" value="Tetracycline Repressor, domain 2"/>
    <property type="match status" value="1"/>
</dbReference>
<dbReference type="GO" id="GO:0000976">
    <property type="term" value="F:transcription cis-regulatory region binding"/>
    <property type="evidence" value="ECO:0007669"/>
    <property type="project" value="TreeGrafter"/>
</dbReference>
<evidence type="ECO:0000313" key="6">
    <source>
        <dbReference type="EMBL" id="PTL71483.1"/>
    </source>
</evidence>
<dbReference type="Proteomes" id="UP000241085">
    <property type="component" value="Unassembled WGS sequence"/>
</dbReference>
<evidence type="ECO:0000256" key="3">
    <source>
        <dbReference type="ARBA" id="ARBA00023163"/>
    </source>
</evidence>
<dbReference type="AlphaFoldDB" id="A0A2T4UPM8"/>
<dbReference type="InterPro" id="IPR050109">
    <property type="entry name" value="HTH-type_TetR-like_transc_reg"/>
</dbReference>
<evidence type="ECO:0000259" key="5">
    <source>
        <dbReference type="PROSITE" id="PS50977"/>
    </source>
</evidence>
<feature type="domain" description="HTH tetR-type" evidence="5">
    <location>
        <begin position="17"/>
        <end position="76"/>
    </location>
</feature>
<gene>
    <name evidence="6" type="ORF">C1I63_00495</name>
</gene>
<reference evidence="6 7" key="1">
    <citation type="submission" date="2018-03" db="EMBL/GenBank/DDBJ databases">
        <title>Bacteriophage NCPPB3778 and a type I-E CRISPR drive the evolution of the US Biological Select Agent, Rathayibacter toxicus.</title>
        <authorList>
            <person name="Davis E.W.II."/>
            <person name="Tabima J.F."/>
            <person name="Weisberg A.J."/>
            <person name="Dantas Lopes L."/>
            <person name="Wiseman M.S."/>
            <person name="Wiseman M.S."/>
            <person name="Pupko T."/>
            <person name="Belcher M.S."/>
            <person name="Sechler A.J."/>
            <person name="Tancos M.A."/>
            <person name="Schroeder B.K."/>
            <person name="Murray T.D."/>
            <person name="Luster D.G."/>
            <person name="Schneider W.L."/>
            <person name="Rogers E."/>
            <person name="Andreote F.D."/>
            <person name="Grunwald N.J."/>
            <person name="Putnam M.L."/>
            <person name="Chang J.H."/>
        </authorList>
    </citation>
    <scope>NUCLEOTIDE SEQUENCE [LARGE SCALE GENOMIC DNA]</scope>
    <source>
        <strain evidence="6 7">DSM 15933</strain>
    </source>
</reference>
<evidence type="ECO:0000313" key="7">
    <source>
        <dbReference type="Proteomes" id="UP000241085"/>
    </source>
</evidence>
<sequence length="200" mass="21298">MPPTETTRSRAPRADAQRNRDLILDTAEQHFAEHGVRGSLDAIAKRAGIGAGTLYRHFPTREALLAALLADRDDALVARREALRDGSVDPAEALDGWLRAVVDWAGAYEGLPDPLRAATNADSSPLAITCEGFVTTTAEFLDAAQRDGRARSDVRARDLFLAALAQSWVRGAALADPTSGAALAELTRSGWETSPVPGRG</sequence>
<keyword evidence="2 4" id="KW-0238">DNA-binding</keyword>
<dbReference type="SUPFAM" id="SSF46689">
    <property type="entry name" value="Homeodomain-like"/>
    <property type="match status" value="1"/>
</dbReference>
<keyword evidence="1" id="KW-0805">Transcription regulation</keyword>
<dbReference type="InterPro" id="IPR036271">
    <property type="entry name" value="Tet_transcr_reg_TetR-rel_C_sf"/>
</dbReference>
<feature type="DNA-binding region" description="H-T-H motif" evidence="4">
    <location>
        <begin position="39"/>
        <end position="58"/>
    </location>
</feature>
<keyword evidence="3" id="KW-0804">Transcription</keyword>
<dbReference type="InterPro" id="IPR009057">
    <property type="entry name" value="Homeodomain-like_sf"/>
</dbReference>
<evidence type="ECO:0000256" key="1">
    <source>
        <dbReference type="ARBA" id="ARBA00023015"/>
    </source>
</evidence>
<dbReference type="RefSeq" id="WP_107573358.1">
    <property type="nucleotide sequence ID" value="NZ_PZPL01000001.1"/>
</dbReference>
<dbReference type="Pfam" id="PF00440">
    <property type="entry name" value="TetR_N"/>
    <property type="match status" value="1"/>
</dbReference>
<dbReference type="PROSITE" id="PS50977">
    <property type="entry name" value="HTH_TETR_2"/>
    <property type="match status" value="1"/>
</dbReference>
<name>A0A2T4UPM8_9MICO</name>
<dbReference type="InterPro" id="IPR049445">
    <property type="entry name" value="TetR_SbtR-like_C"/>
</dbReference>
<dbReference type="GO" id="GO:0003700">
    <property type="term" value="F:DNA-binding transcription factor activity"/>
    <property type="evidence" value="ECO:0007669"/>
    <property type="project" value="TreeGrafter"/>
</dbReference>
<evidence type="ECO:0000256" key="4">
    <source>
        <dbReference type="PROSITE-ProRule" id="PRU00335"/>
    </source>
</evidence>
<dbReference type="PANTHER" id="PTHR30055:SF234">
    <property type="entry name" value="HTH-TYPE TRANSCRIPTIONAL REGULATOR BETI"/>
    <property type="match status" value="1"/>
</dbReference>